<reference evidence="2" key="1">
    <citation type="journal article" date="2018" name="Genome Biol.">
        <title>SKESA: strategic k-mer extension for scrupulous assemblies.</title>
        <authorList>
            <person name="Souvorov A."/>
            <person name="Agarwala R."/>
            <person name="Lipman D.J."/>
        </authorList>
    </citation>
    <scope>NUCLEOTIDE SEQUENCE</scope>
    <source>
        <strain evidence="2">EC00713</strain>
    </source>
</reference>
<dbReference type="EMBL" id="DABFST010000069">
    <property type="protein sequence ID" value="HAI8765868.1"/>
    <property type="molecule type" value="Genomic_DNA"/>
</dbReference>
<evidence type="ECO:0000259" key="1">
    <source>
        <dbReference type="Pfam" id="PF20469"/>
    </source>
</evidence>
<accession>A0A768C9P5</accession>
<dbReference type="InterPro" id="IPR034139">
    <property type="entry name" value="TOPRIM_OLD"/>
</dbReference>
<feature type="domain" description="OLD protein-like TOPRIM" evidence="1">
    <location>
        <begin position="22"/>
        <end position="86"/>
    </location>
</feature>
<organism evidence="2">
    <name type="scientific">Escherichia coli</name>
    <dbReference type="NCBI Taxonomy" id="562"/>
    <lineage>
        <taxon>Bacteria</taxon>
        <taxon>Pseudomonadati</taxon>
        <taxon>Pseudomonadota</taxon>
        <taxon>Gammaproteobacteria</taxon>
        <taxon>Enterobacterales</taxon>
        <taxon>Enterobacteriaceae</taxon>
        <taxon>Escherichia</taxon>
    </lineage>
</organism>
<dbReference type="AlphaFoldDB" id="A0A768C9P5"/>
<name>A0A768C9P5_ECOLX</name>
<sequence>MENVIEEINNFEKTINSANRPDCLILVEGESEEIFIPIIALRADINLKAKKIKVYNCKSKQKVLSDFLSFKEKYPDLKMVCLLDSDAVKEKEEIQRIITDKLDKYRLIYIAHGAFEDLFDLETSLTVLNALHPNGEDIIKDDIEQSKDFARSISKVLFSKKKEKFDKVKFAKMMAFKLPIDKIPHEIKDVFDKALLLCSKSKYIKK</sequence>
<proteinExistence type="predicted"/>
<dbReference type="Pfam" id="PF20469">
    <property type="entry name" value="OLD-like_TOPRIM"/>
    <property type="match status" value="1"/>
</dbReference>
<protein>
    <recommendedName>
        <fullName evidence="1">OLD protein-like TOPRIM domain-containing protein</fullName>
    </recommendedName>
</protein>
<evidence type="ECO:0000313" key="2">
    <source>
        <dbReference type="EMBL" id="HAI8765868.1"/>
    </source>
</evidence>
<reference evidence="2" key="2">
    <citation type="submission" date="2020-04" db="EMBL/GenBank/DDBJ databases">
        <authorList>
            <consortium name="NCBI Pathogen Detection Project"/>
        </authorList>
    </citation>
    <scope>NUCLEOTIDE SEQUENCE</scope>
    <source>
        <strain evidence="2">EC00713</strain>
    </source>
</reference>
<gene>
    <name evidence="2" type="ORF">HJ982_004420</name>
</gene>
<comment type="caution">
    <text evidence="2">The sequence shown here is derived from an EMBL/GenBank/DDBJ whole genome shotgun (WGS) entry which is preliminary data.</text>
</comment>